<name>A0A812MHS4_9DINO</name>
<dbReference type="Gene3D" id="1.25.40.10">
    <property type="entry name" value="Tetratricopeptide repeat domain"/>
    <property type="match status" value="3"/>
</dbReference>
<dbReference type="OrthoDB" id="433768at2759"/>
<dbReference type="InterPro" id="IPR011990">
    <property type="entry name" value="TPR-like_helical_dom_sf"/>
</dbReference>
<comment type="caution">
    <text evidence="1">The sequence shown here is derived from an EMBL/GenBank/DDBJ whole genome shotgun (WGS) entry which is preliminary data.</text>
</comment>
<reference evidence="1" key="1">
    <citation type="submission" date="2021-02" db="EMBL/GenBank/DDBJ databases">
        <authorList>
            <person name="Dougan E. K."/>
            <person name="Rhodes N."/>
            <person name="Thang M."/>
            <person name="Chan C."/>
        </authorList>
    </citation>
    <scope>NUCLEOTIDE SEQUENCE</scope>
</reference>
<gene>
    <name evidence="1" type="ORF">SNAT2548_LOCUS14086</name>
</gene>
<proteinExistence type="predicted"/>
<evidence type="ECO:0000313" key="1">
    <source>
        <dbReference type="EMBL" id="CAE7266261.1"/>
    </source>
</evidence>
<accession>A0A812MHS4</accession>
<dbReference type="PANTHER" id="PTHR10098:SF108">
    <property type="entry name" value="TETRATRICOPEPTIDE REPEAT PROTEIN 28"/>
    <property type="match status" value="1"/>
</dbReference>
<sequence length="823" mass="86562">MVHYEVISCAELGGALVREGKSLTSQQLARLGIGAVVSELERVGERLRFKKVSGSGPDSGWVSAKLLSKCDAGKAVPAKFQGKSLVAQAEAKILDKGVPQSLKDAGKDGAGRVLASLAYLADGKTSPAAEAAKEAQSVLKGNKEGEASATLALALAMLDTEPKVALGHATAALSTFKEVGDKQMEASTLTAMANARLSLKELSVGEAAVKDALRLFRELGDTDGEEAAQITLLDLVCAKEGPVAGAATVSKERLAYCKSKGDKLGEGKALQKLAEQLMSSAKDEAAKCAREAAALFVQAGDKKAQASALQTAALAQSADGAAAAEEALQISKSIGDEAGQVDLLIALSAVLRGEASLARAQEAQALAKKLGDRSGEGRAKHAAAVASLTLEKRAEALGLAKEAASILSEEKNIISQACALRTAASAADGAEACDLLREAVSLLAGSGDQAAEAAAKLQLAGSLLAFEGPLVSIFENRKEAAAVAEQARVAFLLLGDKRNQGRASHLAAQSKILLDDLDGGVEAAMQAAVLGRSCADRWLEACAMRTAVAGQVSKGCHAEALRMAKEVKTLFHRIGSPQIEEAMDSLVQQLEEVLPKIHPNPRVAVLPKDSSINLQQNSIFTQATNCIVWSLPVAQMSYIMYCVELLKFVDDLKAIPDRIAFLVLTRGVMGRHTGEMVPSQYTGVLGTTVWAICRTIRLESPKLLVATVDVPSSATVHEMTDCIRAAQIDSGPRNEISFIVDRNNQLGWVPRIGVLIQASFPWRLHQERDLTKWAASSSLVHHELHTSSVEKSSCVPAEFIQQAGLDELICGGNIALWSRSTGE</sequence>
<organism evidence="1 2">
    <name type="scientific">Symbiodinium natans</name>
    <dbReference type="NCBI Taxonomy" id="878477"/>
    <lineage>
        <taxon>Eukaryota</taxon>
        <taxon>Sar</taxon>
        <taxon>Alveolata</taxon>
        <taxon>Dinophyceae</taxon>
        <taxon>Suessiales</taxon>
        <taxon>Symbiodiniaceae</taxon>
        <taxon>Symbiodinium</taxon>
    </lineage>
</organism>
<evidence type="ECO:0000313" key="2">
    <source>
        <dbReference type="Proteomes" id="UP000604046"/>
    </source>
</evidence>
<dbReference type="Proteomes" id="UP000604046">
    <property type="component" value="Unassembled WGS sequence"/>
</dbReference>
<protein>
    <submittedName>
        <fullName evidence="1">Uncharacterized protein</fullName>
    </submittedName>
</protein>
<dbReference type="PANTHER" id="PTHR10098">
    <property type="entry name" value="RAPSYN-RELATED"/>
    <property type="match status" value="1"/>
</dbReference>
<keyword evidence="2" id="KW-1185">Reference proteome</keyword>
<dbReference type="EMBL" id="CAJNDS010001580">
    <property type="protein sequence ID" value="CAE7266261.1"/>
    <property type="molecule type" value="Genomic_DNA"/>
</dbReference>
<dbReference type="AlphaFoldDB" id="A0A812MHS4"/>